<dbReference type="InterPro" id="IPR032269">
    <property type="entry name" value="DUF4833"/>
</dbReference>
<dbReference type="RefSeq" id="WP_101916763.1">
    <property type="nucleotide sequence ID" value="NZ_JAFMUR010000003.1"/>
</dbReference>
<name>A0A2H1YHJ7_9FLAO</name>
<organism evidence="2 3">
    <name type="scientific">Tenacibaculum piscium</name>
    <dbReference type="NCBI Taxonomy" id="1458515"/>
    <lineage>
        <taxon>Bacteria</taxon>
        <taxon>Pseudomonadati</taxon>
        <taxon>Bacteroidota</taxon>
        <taxon>Flavobacteriia</taxon>
        <taxon>Flavobacteriales</taxon>
        <taxon>Flavobacteriaceae</taxon>
        <taxon>Tenacibaculum</taxon>
    </lineage>
</organism>
<dbReference type="EMBL" id="OENF01000010">
    <property type="protein sequence ID" value="SOS74267.1"/>
    <property type="molecule type" value="Genomic_DNA"/>
</dbReference>
<proteinExistence type="predicted"/>
<evidence type="ECO:0000259" key="1">
    <source>
        <dbReference type="Pfam" id="PF16117"/>
    </source>
</evidence>
<accession>A0A2H1YHJ7</accession>
<sequence length="184" mass="22098">MKKIDTSFLLFLNYFLAVFLVFYSDTILAQENYPVPEKTKNLLFYIQHSNNYNTYLYDINRNEAFVNKEFPIKEYRILYAKDGSKKELTTLQKKLAYGVIIERLAVNLYKFRLVATDALFFYLTIDKAQNGHVYTMVNNRKMYVDKLFLQFEDTAFGKNIKTKYILFYGEDFQTRKKIVEKYRM</sequence>
<evidence type="ECO:0000313" key="3">
    <source>
        <dbReference type="Proteomes" id="UP000234211"/>
    </source>
</evidence>
<protein>
    <recommendedName>
        <fullName evidence="1">DUF4833 domain-containing protein</fullName>
    </recommendedName>
</protein>
<dbReference type="OrthoDB" id="9785831at2"/>
<dbReference type="AlphaFoldDB" id="A0A2H1YHJ7"/>
<keyword evidence="3" id="KW-1185">Reference proteome</keyword>
<feature type="domain" description="DUF4833" evidence="1">
    <location>
        <begin position="44"/>
        <end position="181"/>
    </location>
</feature>
<evidence type="ECO:0000313" key="2">
    <source>
        <dbReference type="EMBL" id="SOS74267.1"/>
    </source>
</evidence>
<reference evidence="3" key="1">
    <citation type="submission" date="2017-11" db="EMBL/GenBank/DDBJ databases">
        <authorList>
            <person name="Duchaud E."/>
        </authorList>
    </citation>
    <scope>NUCLEOTIDE SEQUENCE [LARGE SCALE GENOMIC DNA]</scope>
    <source>
        <strain evidence="3">Tenacibaculum sp. TNO020</strain>
    </source>
</reference>
<dbReference type="Pfam" id="PF16117">
    <property type="entry name" value="DUF4833"/>
    <property type="match status" value="1"/>
</dbReference>
<dbReference type="Proteomes" id="UP000234211">
    <property type="component" value="Unassembled WGS sequence"/>
</dbReference>
<gene>
    <name evidence="2" type="ORF">TNO020_180301</name>
</gene>